<evidence type="ECO:0000256" key="1">
    <source>
        <dbReference type="ARBA" id="ARBA00022884"/>
    </source>
</evidence>
<protein>
    <recommendedName>
        <fullName evidence="3">XRRM domain-containing protein</fullName>
    </recommendedName>
</protein>
<dbReference type="EMBL" id="WIUZ02000005">
    <property type="protein sequence ID" value="KAF9787117.1"/>
    <property type="molecule type" value="Genomic_DNA"/>
</dbReference>
<dbReference type="OrthoDB" id="439993at2759"/>
<dbReference type="InterPro" id="IPR012677">
    <property type="entry name" value="Nucleotide-bd_a/b_plait_sf"/>
</dbReference>
<dbReference type="PROSITE" id="PS51939">
    <property type="entry name" value="XRRM"/>
    <property type="match status" value="1"/>
</dbReference>
<dbReference type="GO" id="GO:0070034">
    <property type="term" value="F:telomerase RNA binding"/>
    <property type="evidence" value="ECO:0007669"/>
    <property type="project" value="InterPro"/>
</dbReference>
<name>A0A9P6HH72_9AGAM</name>
<dbReference type="InterPro" id="IPR014886">
    <property type="entry name" value="La_xRRM"/>
</dbReference>
<gene>
    <name evidence="4" type="ORF">BJ322DRAFT_1186264</name>
</gene>
<dbReference type="Pfam" id="PF19977">
    <property type="entry name" value="xRRM"/>
    <property type="match status" value="1"/>
</dbReference>
<dbReference type="InterPro" id="IPR045537">
    <property type="entry name" value="Lar7_xRRM"/>
</dbReference>
<dbReference type="GO" id="GO:1990904">
    <property type="term" value="C:ribonucleoprotein complex"/>
    <property type="evidence" value="ECO:0007669"/>
    <property type="project" value="UniProtKB-UniRule"/>
</dbReference>
<evidence type="ECO:0000313" key="5">
    <source>
        <dbReference type="Proteomes" id="UP000736335"/>
    </source>
</evidence>
<dbReference type="GO" id="GO:1904868">
    <property type="term" value="P:telomerase catalytic core complex assembly"/>
    <property type="evidence" value="ECO:0007669"/>
    <property type="project" value="InterPro"/>
</dbReference>
<feature type="domain" description="XRRM" evidence="3">
    <location>
        <begin position="342"/>
        <end position="483"/>
    </location>
</feature>
<comment type="caution">
    <text evidence="4">The sequence shown here is derived from an EMBL/GenBank/DDBJ whole genome shotgun (WGS) entry which is preliminary data.</text>
</comment>
<keyword evidence="5" id="KW-1185">Reference proteome</keyword>
<dbReference type="Proteomes" id="UP000736335">
    <property type="component" value="Unassembled WGS sequence"/>
</dbReference>
<evidence type="ECO:0000256" key="2">
    <source>
        <dbReference type="PROSITE-ProRule" id="PRU01288"/>
    </source>
</evidence>
<reference evidence="4" key="2">
    <citation type="submission" date="2020-11" db="EMBL/GenBank/DDBJ databases">
        <authorList>
            <consortium name="DOE Joint Genome Institute"/>
            <person name="Kuo A."/>
            <person name="Miyauchi S."/>
            <person name="Kiss E."/>
            <person name="Drula E."/>
            <person name="Kohler A."/>
            <person name="Sanchez-Garcia M."/>
            <person name="Andreopoulos B."/>
            <person name="Barry K.W."/>
            <person name="Bonito G."/>
            <person name="Buee M."/>
            <person name="Carver A."/>
            <person name="Chen C."/>
            <person name="Cichocki N."/>
            <person name="Clum A."/>
            <person name="Culley D."/>
            <person name="Crous P.W."/>
            <person name="Fauchery L."/>
            <person name="Girlanda M."/>
            <person name="Hayes R."/>
            <person name="Keri Z."/>
            <person name="Labutti K."/>
            <person name="Lipzen A."/>
            <person name="Lombard V."/>
            <person name="Magnuson J."/>
            <person name="Maillard F."/>
            <person name="Morin E."/>
            <person name="Murat C."/>
            <person name="Nolan M."/>
            <person name="Ohm R."/>
            <person name="Pangilinan J."/>
            <person name="Pereira M."/>
            <person name="Perotto S."/>
            <person name="Peter M."/>
            <person name="Riley R."/>
            <person name="Sitrit Y."/>
            <person name="Stielow B."/>
            <person name="Szollosi G."/>
            <person name="Zifcakova L."/>
            <person name="Stursova M."/>
            <person name="Spatafora J.W."/>
            <person name="Tedersoo L."/>
            <person name="Vaario L.-M."/>
            <person name="Yamada A."/>
            <person name="Yan M."/>
            <person name="Wang P."/>
            <person name="Xu J."/>
            <person name="Bruns T."/>
            <person name="Baldrian P."/>
            <person name="Vilgalys R."/>
            <person name="Henrissat B."/>
            <person name="Grigoriev I.V."/>
            <person name="Hibbett D."/>
            <person name="Nagy L.G."/>
            <person name="Martin F.M."/>
        </authorList>
    </citation>
    <scope>NUCLEOTIDE SEQUENCE</scope>
    <source>
        <strain evidence="4">UH-Tt-Lm1</strain>
    </source>
</reference>
<proteinExistence type="predicted"/>
<sequence>MFIPRKVSRPNDVTRRLAATRPELVQESIILQEDLKGKGKTSDETSAASEELAALVHLALSKHSVWANPDLISSEDGCTSLDIPLVRLIRESESFKDLKTTPPEADVVRAVQKHLSNVLEARILVSSPQKSAWNSPGTRSGATGGYEIRRKDWQSLCLITGSLPKQGWDAETVYLEKLPPRARSVAAVYRFVWSLLNSQKDCSFDAIQDVKLAPPSDFEPESKRVFRGFAFVTLSSKGLVEQLVDAWPWFPLDRSVPVSSGIIASDSADVTEAQKFGVRAITKARWEELRDEYFAHRARLLNAVREEERDFGTNIQPGFSMAVPDLPPSVSGGPSSSAFPQDYPRGCLVFARNIHTETNKTTLRKMFSSAIGAPQDILDYVDFNKGMDSCFLRIKNPEEASALVEYFHTRSLTQSDGLDAVGAPPSGPTKSIVAELVEGKKEELYWEKVPEKARRQAVQNALRFSSDASAEIHCPPNKRRRKD</sequence>
<evidence type="ECO:0000259" key="3">
    <source>
        <dbReference type="PROSITE" id="PS51939"/>
    </source>
</evidence>
<dbReference type="Gene3D" id="3.30.70.330">
    <property type="match status" value="1"/>
</dbReference>
<organism evidence="4 5">
    <name type="scientific">Thelephora terrestris</name>
    <dbReference type="NCBI Taxonomy" id="56493"/>
    <lineage>
        <taxon>Eukaryota</taxon>
        <taxon>Fungi</taxon>
        <taxon>Dikarya</taxon>
        <taxon>Basidiomycota</taxon>
        <taxon>Agaricomycotina</taxon>
        <taxon>Agaricomycetes</taxon>
        <taxon>Thelephorales</taxon>
        <taxon>Thelephoraceae</taxon>
        <taxon>Thelephora</taxon>
    </lineage>
</organism>
<evidence type="ECO:0000313" key="4">
    <source>
        <dbReference type="EMBL" id="KAF9787117.1"/>
    </source>
</evidence>
<dbReference type="CDD" id="cd00590">
    <property type="entry name" value="RRM_SF"/>
    <property type="match status" value="1"/>
</dbReference>
<dbReference type="InterPro" id="IPR035979">
    <property type="entry name" value="RBD_domain_sf"/>
</dbReference>
<reference evidence="4" key="1">
    <citation type="journal article" date="2020" name="Nat. Commun.">
        <title>Large-scale genome sequencing of mycorrhizal fungi provides insights into the early evolution of symbiotic traits.</title>
        <authorList>
            <person name="Miyauchi S."/>
            <person name="Kiss E."/>
            <person name="Kuo A."/>
            <person name="Drula E."/>
            <person name="Kohler A."/>
            <person name="Sanchez-Garcia M."/>
            <person name="Morin E."/>
            <person name="Andreopoulos B."/>
            <person name="Barry K.W."/>
            <person name="Bonito G."/>
            <person name="Buee M."/>
            <person name="Carver A."/>
            <person name="Chen C."/>
            <person name="Cichocki N."/>
            <person name="Clum A."/>
            <person name="Culley D."/>
            <person name="Crous P.W."/>
            <person name="Fauchery L."/>
            <person name="Girlanda M."/>
            <person name="Hayes R.D."/>
            <person name="Keri Z."/>
            <person name="LaButti K."/>
            <person name="Lipzen A."/>
            <person name="Lombard V."/>
            <person name="Magnuson J."/>
            <person name="Maillard F."/>
            <person name="Murat C."/>
            <person name="Nolan M."/>
            <person name="Ohm R.A."/>
            <person name="Pangilinan J."/>
            <person name="Pereira M.F."/>
            <person name="Perotto S."/>
            <person name="Peter M."/>
            <person name="Pfister S."/>
            <person name="Riley R."/>
            <person name="Sitrit Y."/>
            <person name="Stielow J.B."/>
            <person name="Szollosi G."/>
            <person name="Zifcakova L."/>
            <person name="Stursova M."/>
            <person name="Spatafora J.W."/>
            <person name="Tedersoo L."/>
            <person name="Vaario L.M."/>
            <person name="Yamada A."/>
            <person name="Yan M."/>
            <person name="Wang P."/>
            <person name="Xu J."/>
            <person name="Bruns T."/>
            <person name="Baldrian P."/>
            <person name="Vilgalys R."/>
            <person name="Dunand C."/>
            <person name="Henrissat B."/>
            <person name="Grigoriev I.V."/>
            <person name="Hibbett D."/>
            <person name="Nagy L.G."/>
            <person name="Martin F.M."/>
        </authorList>
    </citation>
    <scope>NUCLEOTIDE SEQUENCE</scope>
    <source>
        <strain evidence="4">UH-Tt-Lm1</strain>
    </source>
</reference>
<dbReference type="SUPFAM" id="SSF54928">
    <property type="entry name" value="RNA-binding domain, RBD"/>
    <property type="match status" value="1"/>
</dbReference>
<dbReference type="AlphaFoldDB" id="A0A9P6HH72"/>
<keyword evidence="1 2" id="KW-0694">RNA-binding</keyword>
<accession>A0A9P6HH72</accession>